<dbReference type="Pfam" id="PF07589">
    <property type="entry name" value="PEP-CTERM"/>
    <property type="match status" value="1"/>
</dbReference>
<dbReference type="NCBIfam" id="TIGR02595">
    <property type="entry name" value="PEP_CTERM"/>
    <property type="match status" value="1"/>
</dbReference>
<dbReference type="EMBL" id="VLLB01000004">
    <property type="protein sequence ID" value="TWI65131.1"/>
    <property type="molecule type" value="Genomic_DNA"/>
</dbReference>
<feature type="domain" description="Ice-binding protein C-terminal" evidence="2">
    <location>
        <begin position="148"/>
        <end position="171"/>
    </location>
</feature>
<feature type="chain" id="PRO_5021839256" evidence="1">
    <location>
        <begin position="21"/>
        <end position="174"/>
    </location>
</feature>
<gene>
    <name evidence="3" type="ORF">IP91_02537</name>
</gene>
<dbReference type="RefSeq" id="WP_145649390.1">
    <property type="nucleotide sequence ID" value="NZ_VLLB01000004.1"/>
</dbReference>
<protein>
    <submittedName>
        <fullName evidence="3">Putative secreted protein with PEP-CTERM sorting signal</fullName>
    </submittedName>
</protein>
<name>A0A562R7U5_9BURK</name>
<evidence type="ECO:0000313" key="4">
    <source>
        <dbReference type="Proteomes" id="UP000318431"/>
    </source>
</evidence>
<organism evidence="3 4">
    <name type="scientific">Pseudoduganella lurida</name>
    <dbReference type="NCBI Taxonomy" id="1036180"/>
    <lineage>
        <taxon>Bacteria</taxon>
        <taxon>Pseudomonadati</taxon>
        <taxon>Pseudomonadota</taxon>
        <taxon>Betaproteobacteria</taxon>
        <taxon>Burkholderiales</taxon>
        <taxon>Oxalobacteraceae</taxon>
        <taxon>Telluria group</taxon>
        <taxon>Pseudoduganella</taxon>
    </lineage>
</organism>
<dbReference type="AlphaFoldDB" id="A0A562R7U5"/>
<dbReference type="Proteomes" id="UP000318431">
    <property type="component" value="Unassembled WGS sequence"/>
</dbReference>
<evidence type="ECO:0000313" key="3">
    <source>
        <dbReference type="EMBL" id="TWI65131.1"/>
    </source>
</evidence>
<sequence>MKLASLITAALLLAAPAVYAAHDISAPAKTVAAVQTEDLSFSLGTTFRTASVGDFFSNRYNFTLASDTYLDANITSNSVDLTGFGLYNALNGGLLLGGTQSVSRGVEKYTLTLDSLGAGSYYFLASGTILKSGASFAGNGVFEVAALPVPEPTTYAMLLGGMAILGAAARRQRQ</sequence>
<accession>A0A562R7U5</accession>
<evidence type="ECO:0000259" key="2">
    <source>
        <dbReference type="Pfam" id="PF07589"/>
    </source>
</evidence>
<evidence type="ECO:0000256" key="1">
    <source>
        <dbReference type="SAM" id="SignalP"/>
    </source>
</evidence>
<comment type="caution">
    <text evidence="3">The sequence shown here is derived from an EMBL/GenBank/DDBJ whole genome shotgun (WGS) entry which is preliminary data.</text>
</comment>
<reference evidence="3 4" key="1">
    <citation type="journal article" date="2015" name="Stand. Genomic Sci.">
        <title>Genomic Encyclopedia of Bacterial and Archaeal Type Strains, Phase III: the genomes of soil and plant-associated and newly described type strains.</title>
        <authorList>
            <person name="Whitman W.B."/>
            <person name="Woyke T."/>
            <person name="Klenk H.P."/>
            <person name="Zhou Y."/>
            <person name="Lilburn T.G."/>
            <person name="Beck B.J."/>
            <person name="De Vos P."/>
            <person name="Vandamme P."/>
            <person name="Eisen J.A."/>
            <person name="Garrity G."/>
            <person name="Hugenholtz P."/>
            <person name="Kyrpides N.C."/>
        </authorList>
    </citation>
    <scope>NUCLEOTIDE SEQUENCE [LARGE SCALE GENOMIC DNA]</scope>
    <source>
        <strain evidence="3 4">CGMCC 1.10822</strain>
    </source>
</reference>
<keyword evidence="4" id="KW-1185">Reference proteome</keyword>
<proteinExistence type="predicted"/>
<feature type="signal peptide" evidence="1">
    <location>
        <begin position="1"/>
        <end position="20"/>
    </location>
</feature>
<dbReference type="InterPro" id="IPR013424">
    <property type="entry name" value="Ice-binding_C"/>
</dbReference>
<dbReference type="NCBIfam" id="NF038126">
    <property type="entry name" value="PEP_CTERM_FxDxF"/>
    <property type="match status" value="1"/>
</dbReference>
<keyword evidence="1" id="KW-0732">Signal</keyword>